<protein>
    <submittedName>
        <fullName evidence="3">Addiction module antitoxin</fullName>
    </submittedName>
</protein>
<gene>
    <name evidence="3" type="ORF">BIV24_04360</name>
</gene>
<dbReference type="PANTHER" id="PTHR35601">
    <property type="entry name" value="TOXIN RELE"/>
    <property type="match status" value="1"/>
</dbReference>
<comment type="similarity">
    <text evidence="1">Belongs to the RelE toxin family.</text>
</comment>
<dbReference type="STRING" id="1428652.BIV24_04360"/>
<dbReference type="AlphaFoldDB" id="A0A1S2Q2C7"/>
<evidence type="ECO:0000313" key="3">
    <source>
        <dbReference type="EMBL" id="OIJ99810.1"/>
    </source>
</evidence>
<reference evidence="3 4" key="1">
    <citation type="submission" date="2016-10" db="EMBL/GenBank/DDBJ databases">
        <title>Genome sequence of Streptomyces sp. MUSC 93.</title>
        <authorList>
            <person name="Lee L.-H."/>
            <person name="Ser H.-L."/>
            <person name="Law J.W.-F."/>
        </authorList>
    </citation>
    <scope>NUCLEOTIDE SEQUENCE [LARGE SCALE GENOMIC DNA]</scope>
    <source>
        <strain evidence="3 4">MUSC 93</strain>
    </source>
</reference>
<dbReference type="Gene3D" id="3.30.2310.20">
    <property type="entry name" value="RelE-like"/>
    <property type="match status" value="1"/>
</dbReference>
<dbReference type="PANTHER" id="PTHR35601:SF1">
    <property type="entry name" value="TOXIN RELE"/>
    <property type="match status" value="1"/>
</dbReference>
<dbReference type="NCBIfam" id="TIGR02385">
    <property type="entry name" value="RelE_StbE"/>
    <property type="match status" value="1"/>
</dbReference>
<keyword evidence="2" id="KW-1277">Toxin-antitoxin system</keyword>
<evidence type="ECO:0000256" key="2">
    <source>
        <dbReference type="ARBA" id="ARBA00022649"/>
    </source>
</evidence>
<dbReference type="InterPro" id="IPR035093">
    <property type="entry name" value="RelE/ParE_toxin_dom_sf"/>
</dbReference>
<dbReference type="InterPro" id="IPR007712">
    <property type="entry name" value="RelE/ParE_toxin"/>
</dbReference>
<organism evidence="3 4">
    <name type="scientific">Streptomyces colonosanans</name>
    <dbReference type="NCBI Taxonomy" id="1428652"/>
    <lineage>
        <taxon>Bacteria</taxon>
        <taxon>Bacillati</taxon>
        <taxon>Actinomycetota</taxon>
        <taxon>Actinomycetes</taxon>
        <taxon>Kitasatosporales</taxon>
        <taxon>Streptomycetaceae</taxon>
        <taxon>Streptomyces</taxon>
    </lineage>
</organism>
<evidence type="ECO:0000313" key="4">
    <source>
        <dbReference type="Proteomes" id="UP000179935"/>
    </source>
</evidence>
<dbReference type="SUPFAM" id="SSF143011">
    <property type="entry name" value="RelE-like"/>
    <property type="match status" value="1"/>
</dbReference>
<keyword evidence="4" id="KW-1185">Reference proteome</keyword>
<name>A0A1S2Q2C7_9ACTN</name>
<dbReference type="OrthoDB" id="5326046at2"/>
<dbReference type="EMBL" id="MLYP01000008">
    <property type="protein sequence ID" value="OIJ99810.1"/>
    <property type="molecule type" value="Genomic_DNA"/>
</dbReference>
<proteinExistence type="inferred from homology"/>
<dbReference type="RefSeq" id="WP_071364833.1">
    <property type="nucleotide sequence ID" value="NZ_MLYP01000008.1"/>
</dbReference>
<sequence length="87" mass="10062">MSKYRTVFRPEAQTELRKVPRDIALRILAKLTELETDPLGFNTTALVSQPDRRRLRVGDYRVIYTIEDGELVIWVVAVGHRSTVYNS</sequence>
<evidence type="ECO:0000256" key="1">
    <source>
        <dbReference type="ARBA" id="ARBA00006226"/>
    </source>
</evidence>
<accession>A0A1S2Q2C7</accession>
<comment type="caution">
    <text evidence="3">The sequence shown here is derived from an EMBL/GenBank/DDBJ whole genome shotgun (WGS) entry which is preliminary data.</text>
</comment>
<dbReference type="Pfam" id="PF05016">
    <property type="entry name" value="ParE_toxin"/>
    <property type="match status" value="1"/>
</dbReference>
<dbReference type="Proteomes" id="UP000179935">
    <property type="component" value="Unassembled WGS sequence"/>
</dbReference>